<dbReference type="InterPro" id="IPR029058">
    <property type="entry name" value="AB_hydrolase_fold"/>
</dbReference>
<dbReference type="PANTHER" id="PTHR32268:SF11">
    <property type="entry name" value="HOMOSERINE O-ACETYLTRANSFERASE"/>
    <property type="match status" value="1"/>
</dbReference>
<sequence>MENSTVPAHHLRETSYPDTFQEHDFDVKNFQFTSGESLPTLRLHCRTLGSPSVGSRGRTTNAVLILHGTGGASTQFIQDMFAGQLFGPGQLLDASKYYIILRDGIGHGKSSKPSDGLRAQFPKYGYRDMVEADHLLLTQHLGINHLRLVMGTSMGGMQSWLWAALFPDFMDAAMPLASLPVQIAGRNRMSRKMIMNAIQSDPEYKKGNYGAQPVHGLTSAINVLLWMSSVPLQWQKEAPTRDAADAFLDERVARMLQTTDANDFLYQIRSSSDYDPAPLLDRIRVPLVAVNSADDQINPPELGLLEAGIEKVARGRAVVLPISDETRGHGSHTIAKLWKHELESLLSMSETTK</sequence>
<evidence type="ECO:0000313" key="4">
    <source>
        <dbReference type="EMBL" id="OAA76263.1"/>
    </source>
</evidence>
<keyword evidence="2 4" id="KW-0808">Transferase</keyword>
<dbReference type="Gene3D" id="3.40.50.1820">
    <property type="entry name" value="alpha/beta hydrolase"/>
    <property type="match status" value="1"/>
</dbReference>
<comment type="caution">
    <text evidence="4">The sequence shown here is derived from an EMBL/GenBank/DDBJ whole genome shotgun (WGS) entry which is preliminary data.</text>
</comment>
<dbReference type="OrthoDB" id="9972683at2759"/>
<organism evidence="4 5">
    <name type="scientific">Akanthomyces lecanii RCEF 1005</name>
    <dbReference type="NCBI Taxonomy" id="1081108"/>
    <lineage>
        <taxon>Eukaryota</taxon>
        <taxon>Fungi</taxon>
        <taxon>Dikarya</taxon>
        <taxon>Ascomycota</taxon>
        <taxon>Pezizomycotina</taxon>
        <taxon>Sordariomycetes</taxon>
        <taxon>Hypocreomycetidae</taxon>
        <taxon>Hypocreales</taxon>
        <taxon>Cordycipitaceae</taxon>
        <taxon>Akanthomyces</taxon>
        <taxon>Cordyceps confragosa</taxon>
    </lineage>
</organism>
<dbReference type="SUPFAM" id="SSF53474">
    <property type="entry name" value="alpha/beta-Hydrolases"/>
    <property type="match status" value="1"/>
</dbReference>
<keyword evidence="5" id="KW-1185">Reference proteome</keyword>
<evidence type="ECO:0000256" key="1">
    <source>
        <dbReference type="ARBA" id="ARBA00006886"/>
    </source>
</evidence>
<dbReference type="InterPro" id="IPR000073">
    <property type="entry name" value="AB_hydrolase_1"/>
</dbReference>
<feature type="domain" description="AB hydrolase-1" evidence="3">
    <location>
        <begin position="61"/>
        <end position="301"/>
    </location>
</feature>
<dbReference type="NCBIfam" id="NF005071">
    <property type="entry name" value="PRK06489.1"/>
    <property type="match status" value="1"/>
</dbReference>
<dbReference type="STRING" id="1081108.A0A168GB62"/>
<proteinExistence type="inferred from homology"/>
<evidence type="ECO:0000313" key="5">
    <source>
        <dbReference type="Proteomes" id="UP000076881"/>
    </source>
</evidence>
<dbReference type="Proteomes" id="UP000076881">
    <property type="component" value="Unassembled WGS sequence"/>
</dbReference>
<accession>A0A168GB62</accession>
<dbReference type="GO" id="GO:0009092">
    <property type="term" value="P:homoserine metabolic process"/>
    <property type="evidence" value="ECO:0007669"/>
    <property type="project" value="TreeGrafter"/>
</dbReference>
<comment type="similarity">
    <text evidence="1">Belongs to the AB hydrolase superfamily. MetX family.</text>
</comment>
<evidence type="ECO:0000259" key="3">
    <source>
        <dbReference type="Pfam" id="PF00561"/>
    </source>
</evidence>
<dbReference type="EMBL" id="AZHF01000004">
    <property type="protein sequence ID" value="OAA76263.1"/>
    <property type="molecule type" value="Genomic_DNA"/>
</dbReference>
<protein>
    <submittedName>
        <fullName evidence="4">Homoserine acetyltransferase</fullName>
    </submittedName>
</protein>
<name>A0A168GB62_CORDF</name>
<dbReference type="Pfam" id="PF00561">
    <property type="entry name" value="Abhydrolase_1"/>
    <property type="match status" value="1"/>
</dbReference>
<evidence type="ECO:0000256" key="2">
    <source>
        <dbReference type="ARBA" id="ARBA00022679"/>
    </source>
</evidence>
<gene>
    <name evidence="4" type="ORF">LEL_05947</name>
</gene>
<dbReference type="InterPro" id="IPR008220">
    <property type="entry name" value="HAT_MetX-like"/>
</dbReference>
<reference evidence="4 5" key="1">
    <citation type="journal article" date="2016" name="Genome Biol. Evol.">
        <title>Divergent and convergent evolution of fungal pathogenicity.</title>
        <authorList>
            <person name="Shang Y."/>
            <person name="Xiao G."/>
            <person name="Zheng P."/>
            <person name="Cen K."/>
            <person name="Zhan S."/>
            <person name="Wang C."/>
        </authorList>
    </citation>
    <scope>NUCLEOTIDE SEQUENCE [LARGE SCALE GENOMIC DNA]</scope>
    <source>
        <strain evidence="4 5">RCEF 1005</strain>
    </source>
</reference>
<dbReference type="GO" id="GO:0009086">
    <property type="term" value="P:methionine biosynthetic process"/>
    <property type="evidence" value="ECO:0007669"/>
    <property type="project" value="TreeGrafter"/>
</dbReference>
<dbReference type="PANTHER" id="PTHR32268">
    <property type="entry name" value="HOMOSERINE O-ACETYLTRANSFERASE"/>
    <property type="match status" value="1"/>
</dbReference>
<dbReference type="AlphaFoldDB" id="A0A168GB62"/>
<dbReference type="GO" id="GO:0004414">
    <property type="term" value="F:homoserine O-acetyltransferase activity"/>
    <property type="evidence" value="ECO:0007669"/>
    <property type="project" value="TreeGrafter"/>
</dbReference>